<evidence type="ECO:0000256" key="3">
    <source>
        <dbReference type="ARBA" id="ARBA00022801"/>
    </source>
</evidence>
<dbReference type="OrthoDB" id="7832001at2759"/>
<sequence>VIGKFSIRLVPDQEPNIIIRQIVEYLQKVHLRRCSLNRLQIKVFRDGRPFLGDVSCSNYRVAYEALTYVWTKPPDLIRDGATISMATVLREQTDRDVVLIPMAECQSFAHEGGERMSVRNYINGIKVFASYMAKLKGSKASCILPKAFEKH</sequence>
<reference evidence="6" key="1">
    <citation type="submission" date="2017-02" db="UniProtKB">
        <authorList>
            <consortium name="WormBaseParasite"/>
        </authorList>
    </citation>
    <scope>IDENTIFICATION</scope>
</reference>
<dbReference type="EMBL" id="UYSG01001831">
    <property type="protein sequence ID" value="VDL51905.1"/>
    <property type="molecule type" value="Genomic_DNA"/>
</dbReference>
<dbReference type="STRING" id="6216.A0A0R3SI31"/>
<keyword evidence="2" id="KW-0479">Metal-binding</keyword>
<dbReference type="PANTHER" id="PTHR43270">
    <property type="entry name" value="BETA-ALA-HIS DIPEPTIDASE"/>
    <property type="match status" value="1"/>
</dbReference>
<keyword evidence="1" id="KW-0645">Protease</keyword>
<dbReference type="AlphaFoldDB" id="A0A0R3SI31"/>
<gene>
    <name evidence="4" type="ORF">HDID_LOCUS4594</name>
</gene>
<dbReference type="GO" id="GO:0008233">
    <property type="term" value="F:peptidase activity"/>
    <property type="evidence" value="ECO:0007669"/>
    <property type="project" value="UniProtKB-KW"/>
</dbReference>
<accession>A0A0R3SI31</accession>
<evidence type="ECO:0000256" key="2">
    <source>
        <dbReference type="ARBA" id="ARBA00022723"/>
    </source>
</evidence>
<evidence type="ECO:0000313" key="4">
    <source>
        <dbReference type="EMBL" id="VDL51905.1"/>
    </source>
</evidence>
<name>A0A0R3SI31_HYMDI</name>
<reference evidence="4 5" key="2">
    <citation type="submission" date="2018-11" db="EMBL/GenBank/DDBJ databases">
        <authorList>
            <consortium name="Pathogen Informatics"/>
        </authorList>
    </citation>
    <scope>NUCLEOTIDE SEQUENCE [LARGE SCALE GENOMIC DNA]</scope>
</reference>
<dbReference type="PANTHER" id="PTHR43270:SF4">
    <property type="entry name" value="CARNOSINE DIPEPTIDASE 2, ISOFORM A"/>
    <property type="match status" value="1"/>
</dbReference>
<dbReference type="Gene3D" id="3.40.630.10">
    <property type="entry name" value="Zn peptidases"/>
    <property type="match status" value="1"/>
</dbReference>
<dbReference type="GO" id="GO:0046872">
    <property type="term" value="F:metal ion binding"/>
    <property type="evidence" value="ECO:0007669"/>
    <property type="project" value="UniProtKB-KW"/>
</dbReference>
<dbReference type="GO" id="GO:0006508">
    <property type="term" value="P:proteolysis"/>
    <property type="evidence" value="ECO:0007669"/>
    <property type="project" value="UniProtKB-KW"/>
</dbReference>
<evidence type="ECO:0000256" key="1">
    <source>
        <dbReference type="ARBA" id="ARBA00022670"/>
    </source>
</evidence>
<dbReference type="WBParaSite" id="HDID_0000459601-mRNA-1">
    <property type="protein sequence ID" value="HDID_0000459601-mRNA-1"/>
    <property type="gene ID" value="HDID_0000459601"/>
</dbReference>
<keyword evidence="3" id="KW-0378">Hydrolase</keyword>
<evidence type="ECO:0000313" key="6">
    <source>
        <dbReference type="WBParaSite" id="HDID_0000459601-mRNA-1"/>
    </source>
</evidence>
<protein>
    <submittedName>
        <fullName evidence="6">Glyco_hydro_20b domain-containing protein</fullName>
    </submittedName>
</protein>
<organism evidence="6">
    <name type="scientific">Hymenolepis diminuta</name>
    <name type="common">Rat tapeworm</name>
    <dbReference type="NCBI Taxonomy" id="6216"/>
    <lineage>
        <taxon>Eukaryota</taxon>
        <taxon>Metazoa</taxon>
        <taxon>Spiralia</taxon>
        <taxon>Lophotrochozoa</taxon>
        <taxon>Platyhelminthes</taxon>
        <taxon>Cestoda</taxon>
        <taxon>Eucestoda</taxon>
        <taxon>Cyclophyllidea</taxon>
        <taxon>Hymenolepididae</taxon>
        <taxon>Hymenolepis</taxon>
    </lineage>
</organism>
<dbReference type="InterPro" id="IPR051458">
    <property type="entry name" value="Cyt/Met_Dipeptidase"/>
</dbReference>
<dbReference type="Proteomes" id="UP000274504">
    <property type="component" value="Unassembled WGS sequence"/>
</dbReference>
<proteinExistence type="predicted"/>
<evidence type="ECO:0000313" key="5">
    <source>
        <dbReference type="Proteomes" id="UP000274504"/>
    </source>
</evidence>